<organism evidence="2 3">
    <name type="scientific">Anoxybacillus gonensis</name>
    <dbReference type="NCBI Taxonomy" id="198467"/>
    <lineage>
        <taxon>Bacteria</taxon>
        <taxon>Bacillati</taxon>
        <taxon>Bacillota</taxon>
        <taxon>Bacilli</taxon>
        <taxon>Bacillales</taxon>
        <taxon>Anoxybacillaceae</taxon>
        <taxon>Anoxybacillus</taxon>
    </lineage>
</organism>
<accession>A0AAW7THV8</accession>
<dbReference type="EMBL" id="JAMOGB010000007">
    <property type="protein sequence ID" value="MDO0877837.1"/>
    <property type="molecule type" value="Genomic_DNA"/>
</dbReference>
<dbReference type="AlphaFoldDB" id="A0AAW7THV8"/>
<name>A0AAW7THV8_9BACL</name>
<dbReference type="Proteomes" id="UP001176117">
    <property type="component" value="Unassembled WGS sequence"/>
</dbReference>
<evidence type="ECO:0000256" key="1">
    <source>
        <dbReference type="SAM" id="Coils"/>
    </source>
</evidence>
<evidence type="ECO:0008006" key="4">
    <source>
        <dbReference type="Google" id="ProtNLM"/>
    </source>
</evidence>
<dbReference type="PANTHER" id="PTHR34839">
    <property type="entry name" value="CS DOMAIN-CONTAINING PROTEIN"/>
    <property type="match status" value="1"/>
</dbReference>
<keyword evidence="3" id="KW-1185">Reference proteome</keyword>
<dbReference type="PANTHER" id="PTHR34839:SF1">
    <property type="entry name" value="MYOSIN-9-LIKE"/>
    <property type="match status" value="1"/>
</dbReference>
<reference evidence="2" key="1">
    <citation type="submission" date="2022-05" db="EMBL/GenBank/DDBJ databases">
        <title>Genome-based reclassification of Anoxybacillus salavatliensis Cihan et al. as a later heterotypic synonym of Anoxybacillus gonensis Belduz et al. 2003.</title>
        <authorList>
            <person name="Inan Bektas K."/>
            <person name="Guler H.I."/>
            <person name="Belduz A.O."/>
            <person name="Canakci S."/>
        </authorList>
    </citation>
    <scope>NUCLEOTIDE SEQUENCE</scope>
    <source>
        <strain evidence="2">NCIMB 13933</strain>
    </source>
</reference>
<sequence length="172" mass="19668">MLEAVLQQVLTKLNELQAEINNMKQTVATKQDLENMVTKEDLKAMATKQDLENMATKEDLKAMATKQDLENMATKEDLKAMAAKQDLENMVTKEDLKAMASKQDLENMATKEDLKAMATKQDLKMIQQAVLETNEIVKNIEANQKRQERILDVLSKRSIEHEAQITDLRYVK</sequence>
<protein>
    <recommendedName>
        <fullName evidence="4">Repeat-containing protein</fullName>
    </recommendedName>
</protein>
<proteinExistence type="predicted"/>
<dbReference type="RefSeq" id="WP_205626195.1">
    <property type="nucleotide sequence ID" value="NZ_CP012152.1"/>
</dbReference>
<comment type="caution">
    <text evidence="2">The sequence shown here is derived from an EMBL/GenBank/DDBJ whole genome shotgun (WGS) entry which is preliminary data.</text>
</comment>
<feature type="coiled-coil region" evidence="1">
    <location>
        <begin position="6"/>
        <end position="36"/>
    </location>
</feature>
<evidence type="ECO:0000313" key="3">
    <source>
        <dbReference type="Proteomes" id="UP001176117"/>
    </source>
</evidence>
<gene>
    <name evidence="2" type="ORF">NBU54_09200</name>
</gene>
<evidence type="ECO:0000313" key="2">
    <source>
        <dbReference type="EMBL" id="MDO0877837.1"/>
    </source>
</evidence>
<keyword evidence="1" id="KW-0175">Coiled coil</keyword>